<comment type="similarity">
    <text evidence="2 6">Belongs to the class-V pyridoxal-phosphate-dependent aminotransferase family.</text>
</comment>
<proteinExistence type="inferred from homology"/>
<dbReference type="SUPFAM" id="SSF53383">
    <property type="entry name" value="PLP-dependent transferases"/>
    <property type="match status" value="1"/>
</dbReference>
<dbReference type="PANTHER" id="PTHR21152:SF40">
    <property type="entry name" value="ALANINE--GLYOXYLATE AMINOTRANSFERASE"/>
    <property type="match status" value="1"/>
</dbReference>
<dbReference type="Proteomes" id="UP000242864">
    <property type="component" value="Chromosome"/>
</dbReference>
<evidence type="ECO:0000256" key="7">
    <source>
        <dbReference type="RuleBase" id="RU004504"/>
    </source>
</evidence>
<gene>
    <name evidence="9" type="ORF">B5P37_00910</name>
</gene>
<dbReference type="InterPro" id="IPR020578">
    <property type="entry name" value="Aminotrans_V_PyrdxlP_BS"/>
</dbReference>
<feature type="binding site" evidence="4">
    <location>
        <position position="339"/>
    </location>
    <ligand>
        <name>substrate</name>
    </ligand>
</feature>
<dbReference type="Gene3D" id="3.90.1150.10">
    <property type="entry name" value="Aspartate Aminotransferase, domain 1"/>
    <property type="match status" value="1"/>
</dbReference>
<dbReference type="InterPro" id="IPR000192">
    <property type="entry name" value="Aminotrans_V_dom"/>
</dbReference>
<dbReference type="InterPro" id="IPR015424">
    <property type="entry name" value="PyrdxlP-dep_Trfase"/>
</dbReference>
<comment type="cofactor">
    <cofactor evidence="1 5 7">
        <name>pyridoxal 5'-phosphate</name>
        <dbReference type="ChEBI" id="CHEBI:597326"/>
    </cofactor>
</comment>
<feature type="domain" description="Aminotransferase class V" evidence="8">
    <location>
        <begin position="28"/>
        <end position="330"/>
    </location>
</feature>
<evidence type="ECO:0000259" key="8">
    <source>
        <dbReference type="Pfam" id="PF00266"/>
    </source>
</evidence>
<dbReference type="PROSITE" id="PS00595">
    <property type="entry name" value="AA_TRANSFER_CLASS_5"/>
    <property type="match status" value="1"/>
</dbReference>
<dbReference type="GO" id="GO:0008453">
    <property type="term" value="F:alanine-glyoxylate transaminase activity"/>
    <property type="evidence" value="ECO:0007669"/>
    <property type="project" value="TreeGrafter"/>
</dbReference>
<dbReference type="Pfam" id="PF00266">
    <property type="entry name" value="Aminotran_5"/>
    <property type="match status" value="1"/>
</dbReference>
<dbReference type="InterPro" id="IPR015421">
    <property type="entry name" value="PyrdxlP-dep_Trfase_major"/>
</dbReference>
<evidence type="ECO:0000256" key="5">
    <source>
        <dbReference type="PIRSR" id="PIRSR000524-50"/>
    </source>
</evidence>
<keyword evidence="10" id="KW-1185">Reference proteome</keyword>
<dbReference type="GO" id="GO:0004760">
    <property type="term" value="F:L-serine-pyruvate transaminase activity"/>
    <property type="evidence" value="ECO:0007669"/>
    <property type="project" value="TreeGrafter"/>
</dbReference>
<evidence type="ECO:0000256" key="2">
    <source>
        <dbReference type="ARBA" id="ARBA00009236"/>
    </source>
</evidence>
<dbReference type="Gene3D" id="3.40.640.10">
    <property type="entry name" value="Type I PLP-dependent aspartate aminotransferase-like (Major domain)"/>
    <property type="match status" value="1"/>
</dbReference>
<dbReference type="AlphaFoldDB" id="A0AAC9WLL6"/>
<organism evidence="9 10">
    <name type="scientific">Staphylococcus lutrae</name>
    <dbReference type="NCBI Taxonomy" id="155085"/>
    <lineage>
        <taxon>Bacteria</taxon>
        <taxon>Bacillati</taxon>
        <taxon>Bacillota</taxon>
        <taxon>Bacilli</taxon>
        <taxon>Bacillales</taxon>
        <taxon>Staphylococcaceae</taxon>
        <taxon>Staphylococcus</taxon>
    </lineage>
</organism>
<feature type="modified residue" description="N6-(pyridoxal phosphate)lysine" evidence="5">
    <location>
        <position position="195"/>
    </location>
</feature>
<dbReference type="InterPro" id="IPR024169">
    <property type="entry name" value="SP_NH2Trfase/AEP_transaminase"/>
</dbReference>
<keyword evidence="3 5" id="KW-0663">Pyridoxal phosphate</keyword>
<dbReference type="KEGG" id="slz:B5P37_00910"/>
<evidence type="ECO:0000256" key="1">
    <source>
        <dbReference type="ARBA" id="ARBA00001933"/>
    </source>
</evidence>
<dbReference type="EMBL" id="CP020773">
    <property type="protein sequence ID" value="ARJ50012.1"/>
    <property type="molecule type" value="Genomic_DNA"/>
</dbReference>
<name>A0AAC9WLL6_9STAP</name>
<dbReference type="RefSeq" id="WP_085236213.1">
    <property type="nucleotide sequence ID" value="NZ_CP020773.1"/>
</dbReference>
<dbReference type="InterPro" id="IPR015422">
    <property type="entry name" value="PyrdxlP-dep_Trfase_small"/>
</dbReference>
<accession>A0AAC9WLL6</accession>
<reference evidence="9 10" key="1">
    <citation type="submission" date="2017-04" db="EMBL/GenBank/DDBJ databases">
        <authorList>
            <person name="Veseli I.A."/>
            <person name="Tang C."/>
            <person name="Pombert J.-F."/>
        </authorList>
    </citation>
    <scope>NUCLEOTIDE SEQUENCE [LARGE SCALE GENOMIC DNA]</scope>
    <source>
        <strain evidence="9 10">ATCC 700373</strain>
    </source>
</reference>
<evidence type="ECO:0000256" key="3">
    <source>
        <dbReference type="ARBA" id="ARBA00022898"/>
    </source>
</evidence>
<evidence type="ECO:0000256" key="6">
    <source>
        <dbReference type="RuleBase" id="RU004075"/>
    </source>
</evidence>
<protein>
    <submittedName>
        <fullName evidence="9">Aminotransferase class V</fullName>
    </submittedName>
</protein>
<sequence>MYTHHSLLLTPGPTPIPLRIQAQMNQPMMGHRSSDFEKIAAVAFHSLKPMFGSQNDVMILTSSGTSALEASMLNIVNPEDHIVIIVSGAFGQRFKQIAETYFNHVHTFEVEWGQAFDVSDVMAFIKGLDVSITAVFSQYCETSTAVLHPVAELGQQLKKWDNQIYFVVDGVSCIGAVDVHLERDGIDVLVSGSQKALMLPPGIAFVAYNDRALERFKSVTTPRFYLSLVKHHASLVAHSTPFTPNISAIRGVIEYAQMVEEEGFDHVIQRHYHIRDAVRAALRELDLALLVEDTYASPTVTAFVPNDKDELTYIKNELKNQFNITIAGGQGKLKGHILRVGHMGFLSPFDLLPFVAALEVLLTQHRQNSYIGRATKAFMEVIHHAL</sequence>
<evidence type="ECO:0000313" key="10">
    <source>
        <dbReference type="Proteomes" id="UP000242864"/>
    </source>
</evidence>
<dbReference type="PIRSF" id="PIRSF000524">
    <property type="entry name" value="SPT"/>
    <property type="match status" value="1"/>
</dbReference>
<keyword evidence="9" id="KW-0808">Transferase</keyword>
<evidence type="ECO:0000313" key="9">
    <source>
        <dbReference type="EMBL" id="ARJ50012.1"/>
    </source>
</evidence>
<keyword evidence="9" id="KW-0032">Aminotransferase</keyword>
<dbReference type="GO" id="GO:0019265">
    <property type="term" value="P:glycine biosynthetic process, by transamination of glyoxylate"/>
    <property type="evidence" value="ECO:0007669"/>
    <property type="project" value="TreeGrafter"/>
</dbReference>
<dbReference type="PANTHER" id="PTHR21152">
    <property type="entry name" value="AMINOTRANSFERASE CLASS V"/>
    <property type="match status" value="1"/>
</dbReference>
<evidence type="ECO:0000256" key="4">
    <source>
        <dbReference type="PIRSR" id="PIRSR000524-1"/>
    </source>
</evidence>